<dbReference type="EMBL" id="JAUJWU010000001">
    <property type="protein sequence ID" value="MDN7244295.1"/>
    <property type="molecule type" value="Genomic_DNA"/>
</dbReference>
<evidence type="ECO:0000313" key="4">
    <source>
        <dbReference type="Proteomes" id="UP001172142"/>
    </source>
</evidence>
<proteinExistence type="predicted"/>
<dbReference type="PANTHER" id="PTHR31157:SF26">
    <property type="entry name" value="SCP-LIKE EXTRACELLULAR PROTEIN"/>
    <property type="match status" value="1"/>
</dbReference>
<reference evidence="3 4" key="1">
    <citation type="submission" date="2023-07" db="EMBL/GenBank/DDBJ databases">
        <title>Novel species in genus Planococcus.</title>
        <authorList>
            <person name="Ning S."/>
        </authorList>
    </citation>
    <scope>NUCLEOTIDE SEQUENCE [LARGE SCALE GENOMIC DNA]</scope>
    <source>
        <strain evidence="3 4">N017</strain>
    </source>
</reference>
<feature type="domain" description="CAP-associated" evidence="2">
    <location>
        <begin position="63"/>
        <end position="202"/>
    </location>
</feature>
<comment type="caution">
    <text evidence="3">The sequence shown here is derived from an EMBL/GenBank/DDBJ whole genome shotgun (WGS) entry which is preliminary data.</text>
</comment>
<dbReference type="PANTHER" id="PTHR31157">
    <property type="entry name" value="SCP DOMAIN-CONTAINING PROTEIN"/>
    <property type="match status" value="1"/>
</dbReference>
<dbReference type="InterPro" id="IPR035940">
    <property type="entry name" value="CAP_sf"/>
</dbReference>
<dbReference type="InterPro" id="IPR029410">
    <property type="entry name" value="CAP_assoc"/>
</dbReference>
<accession>A0ABT8N9R0</accession>
<evidence type="ECO:0000259" key="2">
    <source>
        <dbReference type="Pfam" id="PF14504"/>
    </source>
</evidence>
<sequence length="355" mass="40231">MKDLLRIMIFLSIILIVFFYFDSSIEENEILEAPQTQDPLPAQDLVENPLDVERPVEGLSTYIGKPAEDWLVDYGEPSRIEPSAFGYEWWVYDASYSNYILAGVKDGNIVQVYTAGTATNAAPYKIGQTLDDLYRFTIIENEITVKYGTSIYIFSLSADDVNKRLLISFDGVYAQLYIDEEDRKLEAVRFMDAETLIRHQPYDMMFSGDLLPVITPSSSLQQSIDEANAKQIIDLTNVYRLHHQKNPLSVNPSVSMLAKEHSRNTAKKNFSSEGEIELKSLDERLTAANIVFEEAAENTATQYSDAAEAVHGWINSSSHRETLLSSRFDQIGVGVYGKYYTQNFLRQESSNSEQQ</sequence>
<keyword evidence="4" id="KW-1185">Reference proteome</keyword>
<dbReference type="SUPFAM" id="SSF55797">
    <property type="entry name" value="PR-1-like"/>
    <property type="match status" value="1"/>
</dbReference>
<evidence type="ECO:0000259" key="1">
    <source>
        <dbReference type="Pfam" id="PF00188"/>
    </source>
</evidence>
<evidence type="ECO:0000313" key="3">
    <source>
        <dbReference type="EMBL" id="MDN7244295.1"/>
    </source>
</evidence>
<dbReference type="Gene3D" id="3.40.33.10">
    <property type="entry name" value="CAP"/>
    <property type="match status" value="1"/>
</dbReference>
<organism evidence="3 4">
    <name type="scientific">Planococcus shenhongbingii</name>
    <dbReference type="NCBI Taxonomy" id="3058398"/>
    <lineage>
        <taxon>Bacteria</taxon>
        <taxon>Bacillati</taxon>
        <taxon>Bacillota</taxon>
        <taxon>Bacilli</taxon>
        <taxon>Bacillales</taxon>
        <taxon>Caryophanaceae</taxon>
        <taxon>Planococcus</taxon>
    </lineage>
</organism>
<dbReference type="CDD" id="cd05379">
    <property type="entry name" value="CAP_bacterial"/>
    <property type="match status" value="1"/>
</dbReference>
<dbReference type="RefSeq" id="WP_301854723.1">
    <property type="nucleotide sequence ID" value="NZ_JAUJWU010000001.1"/>
</dbReference>
<gene>
    <name evidence="3" type="ORF">QWY13_02230</name>
</gene>
<protein>
    <submittedName>
        <fullName evidence="3">CAP-associated domain-containing protein</fullName>
    </submittedName>
</protein>
<dbReference type="Proteomes" id="UP001172142">
    <property type="component" value="Unassembled WGS sequence"/>
</dbReference>
<dbReference type="InterPro" id="IPR014044">
    <property type="entry name" value="CAP_dom"/>
</dbReference>
<name>A0ABT8N9R0_9BACL</name>
<feature type="domain" description="SCP" evidence="1">
    <location>
        <begin position="234"/>
        <end position="343"/>
    </location>
</feature>
<dbReference type="Pfam" id="PF14504">
    <property type="entry name" value="CAP_assoc_N"/>
    <property type="match status" value="1"/>
</dbReference>
<dbReference type="Pfam" id="PF00188">
    <property type="entry name" value="CAP"/>
    <property type="match status" value="1"/>
</dbReference>